<evidence type="ECO:0000313" key="2">
    <source>
        <dbReference type="EMBL" id="MBB4140661.1"/>
    </source>
</evidence>
<dbReference type="CDD" id="cd15482">
    <property type="entry name" value="Sialidase_non-viral"/>
    <property type="match status" value="1"/>
</dbReference>
<reference evidence="2 3" key="1">
    <citation type="submission" date="2020-08" db="EMBL/GenBank/DDBJ databases">
        <title>Sequencing the genomes of 1000 actinobacteria strains.</title>
        <authorList>
            <person name="Klenk H.-P."/>
        </authorList>
    </citation>
    <scope>NUCLEOTIDE SEQUENCE [LARGE SCALE GENOMIC DNA]</scope>
    <source>
        <strain evidence="2 3">DSM 19600</strain>
    </source>
</reference>
<evidence type="ECO:0008006" key="4">
    <source>
        <dbReference type="Google" id="ProtNLM"/>
    </source>
</evidence>
<dbReference type="InterPro" id="IPR015943">
    <property type="entry name" value="WD40/YVTN_repeat-like_dom_sf"/>
</dbReference>
<evidence type="ECO:0000313" key="3">
    <source>
        <dbReference type="Proteomes" id="UP000549113"/>
    </source>
</evidence>
<keyword evidence="3" id="KW-1185">Reference proteome</keyword>
<feature type="chain" id="PRO_5041371158" description="Exo-alpha-sialidase" evidence="1">
    <location>
        <begin position="25"/>
        <end position="282"/>
    </location>
</feature>
<protein>
    <recommendedName>
        <fullName evidence="4">Exo-alpha-sialidase</fullName>
    </recommendedName>
</protein>
<keyword evidence="1" id="KW-0732">Signal</keyword>
<dbReference type="InterPro" id="IPR054817">
    <property type="entry name" value="Glycosyl_F510_1955-like"/>
</dbReference>
<dbReference type="PROSITE" id="PS51257">
    <property type="entry name" value="PROKAR_LIPOPROTEIN"/>
    <property type="match status" value="1"/>
</dbReference>
<feature type="signal peptide" evidence="1">
    <location>
        <begin position="1"/>
        <end position="24"/>
    </location>
</feature>
<dbReference type="SUPFAM" id="SSF110296">
    <property type="entry name" value="Oligoxyloglucan reducing end-specific cellobiohydrolase"/>
    <property type="match status" value="1"/>
</dbReference>
<proteinExistence type="predicted"/>
<accession>A0AA40SQS0</accession>
<evidence type="ECO:0000256" key="1">
    <source>
        <dbReference type="SAM" id="SignalP"/>
    </source>
</evidence>
<name>A0AA40SQS0_9MICO</name>
<dbReference type="EMBL" id="JACIFH010000001">
    <property type="protein sequence ID" value="MBB4140661.1"/>
    <property type="molecule type" value="Genomic_DNA"/>
</dbReference>
<comment type="caution">
    <text evidence="2">The sequence shown here is derived from an EMBL/GenBank/DDBJ whole genome shotgun (WGS) entry which is preliminary data.</text>
</comment>
<organism evidence="2 3">
    <name type="scientific">Microbacterium invictum</name>
    <dbReference type="NCBI Taxonomy" id="515415"/>
    <lineage>
        <taxon>Bacteria</taxon>
        <taxon>Bacillati</taxon>
        <taxon>Actinomycetota</taxon>
        <taxon>Actinomycetes</taxon>
        <taxon>Micrococcales</taxon>
        <taxon>Microbacteriaceae</taxon>
        <taxon>Microbacterium</taxon>
    </lineage>
</organism>
<gene>
    <name evidence="2" type="ORF">BKA10_002455</name>
</gene>
<dbReference type="Gene3D" id="2.130.10.10">
    <property type="entry name" value="YVTN repeat-like/Quinoprotein amine dehydrogenase"/>
    <property type="match status" value="2"/>
</dbReference>
<dbReference type="AlphaFoldDB" id="A0AA40SQS0"/>
<sequence length="282" mass="28481">MRMRIRHRAATAIAAIITVPLAVAGCAAAPPSTGAEHASLPAHVHGIVIDRATGDLLLGAHDGIYTASATGDGFSRVGKVGFDAMGLTSTGDALIASGHPGPNAPEEWGEPNLGIIRSTDGGRTWDPVAFTGEKDFHALAAATDGTTYGIAVDSADLLRSNDAGATWELTGASPRALALTVDVDGRVIAGTPDGLKWSADRGESFAAWDGAPAMYTLAASPNGGLLVGVDANEQIWTTTAGATRWRPIGSVHGAAQAIAVTDAGDVIVVDDSGLTTLPSIGS</sequence>
<dbReference type="NCBIfam" id="NF045728">
    <property type="entry name" value="glycosyl_F510_1955"/>
    <property type="match status" value="1"/>
</dbReference>
<dbReference type="Proteomes" id="UP000549113">
    <property type="component" value="Unassembled WGS sequence"/>
</dbReference>